<feature type="non-terminal residue" evidence="9">
    <location>
        <position position="1"/>
    </location>
</feature>
<organism evidence="9 10">
    <name type="scientific">Polyodon spathula</name>
    <name type="common">North American paddlefish</name>
    <name type="synonym">Squalus spathula</name>
    <dbReference type="NCBI Taxonomy" id="7913"/>
    <lineage>
        <taxon>Eukaryota</taxon>
        <taxon>Metazoa</taxon>
        <taxon>Chordata</taxon>
        <taxon>Craniata</taxon>
        <taxon>Vertebrata</taxon>
        <taxon>Euteleostomi</taxon>
        <taxon>Actinopterygii</taxon>
        <taxon>Chondrostei</taxon>
        <taxon>Acipenseriformes</taxon>
        <taxon>Polyodontidae</taxon>
        <taxon>Polyodon</taxon>
    </lineage>
</organism>
<keyword evidence="5" id="KW-0732">Signal</keyword>
<sequence length="184" mass="19603">QELCQCRVNGTRCPCCEECQLCLGAVWDQCCHCVGLCKAAHPSSPFLPASSRSSAHDHPSPSPSLFSALASLSDFQAAWTVQSVPLSQELDHHSSQQQTHMLLGANRAGAKMAINPVAPPPTNASAECSVLFFHDCLSLRGCLRGCESVGAPRSRWFHSGCCQCIGPDCLAYGLPSPACKNCQD</sequence>
<keyword evidence="4" id="KW-0964">Secreted</keyword>
<evidence type="ECO:0000256" key="5">
    <source>
        <dbReference type="ARBA" id="ARBA00022729"/>
    </source>
</evidence>
<evidence type="ECO:0000256" key="2">
    <source>
        <dbReference type="ARBA" id="ARBA00010047"/>
    </source>
</evidence>
<keyword evidence="6" id="KW-0325">Glycoprotein</keyword>
<dbReference type="InterPro" id="IPR057726">
    <property type="entry name" value="Tsg_C"/>
</dbReference>
<comment type="caution">
    <text evidence="9">The sequence shown here is derived from an EMBL/GenBank/DDBJ whole genome shotgun (WGS) entry which is preliminary data.</text>
</comment>
<evidence type="ECO:0000256" key="1">
    <source>
        <dbReference type="ARBA" id="ARBA00004613"/>
    </source>
</evidence>
<name>A0ABS2XQU9_POLSP</name>
<evidence type="ECO:0000256" key="4">
    <source>
        <dbReference type="ARBA" id="ARBA00022525"/>
    </source>
</evidence>
<evidence type="ECO:0000259" key="8">
    <source>
        <dbReference type="Pfam" id="PF23782"/>
    </source>
</evidence>
<keyword evidence="10" id="KW-1185">Reference proteome</keyword>
<dbReference type="EMBL" id="JAAWVQ010058742">
    <property type="protein sequence ID" value="MBN3276330.1"/>
    <property type="molecule type" value="Genomic_DNA"/>
</dbReference>
<dbReference type="Proteomes" id="UP001166093">
    <property type="component" value="Unassembled WGS sequence"/>
</dbReference>
<dbReference type="Pfam" id="PF23782">
    <property type="entry name" value="Tsg_N"/>
    <property type="match status" value="1"/>
</dbReference>
<keyword evidence="3" id="KW-0217">Developmental protein</keyword>
<dbReference type="PANTHER" id="PTHR12312:SF18">
    <property type="entry name" value="TWISTED GASTRULATION BMP SIGNALING MODULATOR 1"/>
    <property type="match status" value="1"/>
</dbReference>
<comment type="similarity">
    <text evidence="2">Belongs to the twisted gastrulation protein family.</text>
</comment>
<accession>A0ABS2XQU9</accession>
<feature type="non-terminal residue" evidence="9">
    <location>
        <position position="184"/>
    </location>
</feature>
<feature type="domain" description="Tsg N-terminal" evidence="8">
    <location>
        <begin position="1"/>
        <end position="40"/>
    </location>
</feature>
<feature type="domain" description="Tsg C-terminal" evidence="7">
    <location>
        <begin position="49"/>
        <end position="183"/>
    </location>
</feature>
<dbReference type="Pfam" id="PF04668">
    <property type="entry name" value="Tsg"/>
    <property type="match status" value="1"/>
</dbReference>
<comment type="subcellular location">
    <subcellularLocation>
        <location evidence="1">Secreted</location>
    </subcellularLocation>
</comment>
<evidence type="ECO:0000256" key="3">
    <source>
        <dbReference type="ARBA" id="ARBA00022473"/>
    </source>
</evidence>
<evidence type="ECO:0000259" key="7">
    <source>
        <dbReference type="Pfam" id="PF04668"/>
    </source>
</evidence>
<gene>
    <name evidence="9" type="primary">Twsg1</name>
    <name evidence="9" type="ORF">GTO93_0020533</name>
</gene>
<dbReference type="InterPro" id="IPR006761">
    <property type="entry name" value="Tsg"/>
</dbReference>
<evidence type="ECO:0000313" key="9">
    <source>
        <dbReference type="EMBL" id="MBN3276330.1"/>
    </source>
</evidence>
<dbReference type="PANTHER" id="PTHR12312">
    <property type="entry name" value="TWISTED GASTRULATION PROTEIN HOMOLOG 1-A-RELATED"/>
    <property type="match status" value="1"/>
</dbReference>
<proteinExistence type="inferred from homology"/>
<dbReference type="InterPro" id="IPR057635">
    <property type="entry name" value="Tsg_N"/>
</dbReference>
<reference evidence="9" key="1">
    <citation type="journal article" date="2021" name="Cell">
        <title>Tracing the genetic footprints of vertebrate landing in non-teleost ray-finned fishes.</title>
        <authorList>
            <person name="Bi X."/>
            <person name="Wang K."/>
            <person name="Yang L."/>
            <person name="Pan H."/>
            <person name="Jiang H."/>
            <person name="Wei Q."/>
            <person name="Fang M."/>
            <person name="Yu H."/>
            <person name="Zhu C."/>
            <person name="Cai Y."/>
            <person name="He Y."/>
            <person name="Gan X."/>
            <person name="Zeng H."/>
            <person name="Yu D."/>
            <person name="Zhu Y."/>
            <person name="Jiang H."/>
            <person name="Qiu Q."/>
            <person name="Yang H."/>
            <person name="Zhang Y.E."/>
            <person name="Wang W."/>
            <person name="Zhu M."/>
            <person name="He S."/>
            <person name="Zhang G."/>
        </authorList>
    </citation>
    <scope>NUCLEOTIDE SEQUENCE</scope>
    <source>
        <strain evidence="9">Pddl_001</strain>
    </source>
</reference>
<evidence type="ECO:0000313" key="10">
    <source>
        <dbReference type="Proteomes" id="UP001166093"/>
    </source>
</evidence>
<protein>
    <submittedName>
        <fullName evidence="9">TWSG1 protein</fullName>
    </submittedName>
</protein>
<evidence type="ECO:0000256" key="6">
    <source>
        <dbReference type="ARBA" id="ARBA00023180"/>
    </source>
</evidence>